<name>A0A6J1AE91_9ROSI</name>
<dbReference type="AlphaFoldDB" id="A0A6J1AE91"/>
<evidence type="ECO:0000256" key="1">
    <source>
        <dbReference type="SAM" id="MobiDB-lite"/>
    </source>
</evidence>
<proteinExistence type="predicted"/>
<reference evidence="3" key="1">
    <citation type="submission" date="2025-08" db="UniProtKB">
        <authorList>
            <consortium name="RefSeq"/>
        </authorList>
    </citation>
    <scope>IDENTIFICATION</scope>
    <source>
        <tissue evidence="3">Leaf</tissue>
    </source>
</reference>
<feature type="compositionally biased region" description="Polar residues" evidence="1">
    <location>
        <begin position="107"/>
        <end position="126"/>
    </location>
</feature>
<evidence type="ECO:0000313" key="3">
    <source>
        <dbReference type="RefSeq" id="XP_021284979.1"/>
    </source>
</evidence>
<evidence type="ECO:0000313" key="2">
    <source>
        <dbReference type="Proteomes" id="UP000504621"/>
    </source>
</evidence>
<organism evidence="2 3">
    <name type="scientific">Herrania umbratica</name>
    <dbReference type="NCBI Taxonomy" id="108875"/>
    <lineage>
        <taxon>Eukaryota</taxon>
        <taxon>Viridiplantae</taxon>
        <taxon>Streptophyta</taxon>
        <taxon>Embryophyta</taxon>
        <taxon>Tracheophyta</taxon>
        <taxon>Spermatophyta</taxon>
        <taxon>Magnoliopsida</taxon>
        <taxon>eudicotyledons</taxon>
        <taxon>Gunneridae</taxon>
        <taxon>Pentapetalae</taxon>
        <taxon>rosids</taxon>
        <taxon>malvids</taxon>
        <taxon>Malvales</taxon>
        <taxon>Malvaceae</taxon>
        <taxon>Byttnerioideae</taxon>
        <taxon>Herrania</taxon>
    </lineage>
</organism>
<dbReference type="GeneID" id="110417098"/>
<gene>
    <name evidence="3" type="primary">LOC110417098</name>
</gene>
<dbReference type="Proteomes" id="UP000504621">
    <property type="component" value="Unplaced"/>
</dbReference>
<accession>A0A6J1AE91</accession>
<protein>
    <submittedName>
        <fullName evidence="3">Uncharacterized protein LOC110417098</fullName>
    </submittedName>
</protein>
<sequence>MRNSEHKVGPHKSRNIGSDRNAPATTRLCSRCVLDAPVIAYVQSAITSDFLTARNAPRKSAVPYLQNRASDDETDVAVGTAARQNPRGSIPVEIRVGRRRLPESGHRSSSPGTGFRSNSTKTNATRTDALASSLRCSPRQPSLEIPPGSVKPSSPSFGRRNPAIRQHHCPRPGSPSSPQHAVQGSAGCENHLPHRREIRALQR</sequence>
<feature type="region of interest" description="Disordered" evidence="1">
    <location>
        <begin position="1"/>
        <end position="22"/>
    </location>
</feature>
<feature type="region of interest" description="Disordered" evidence="1">
    <location>
        <begin position="63"/>
        <end position="203"/>
    </location>
</feature>
<keyword evidence="2" id="KW-1185">Reference proteome</keyword>
<dbReference type="RefSeq" id="XP_021284979.1">
    <property type="nucleotide sequence ID" value="XM_021429304.1"/>
</dbReference>